<evidence type="ECO:0000256" key="3">
    <source>
        <dbReference type="ARBA" id="ARBA00012438"/>
    </source>
</evidence>
<keyword evidence="7" id="KW-0418">Kinase</keyword>
<dbReference type="PANTHER" id="PTHR24421:SF10">
    <property type="entry name" value="NITRATE_NITRITE SENSOR PROTEIN NARQ"/>
    <property type="match status" value="1"/>
</dbReference>
<evidence type="ECO:0000256" key="1">
    <source>
        <dbReference type="ARBA" id="ARBA00000085"/>
    </source>
</evidence>
<dbReference type="RefSeq" id="WP_168147168.1">
    <property type="nucleotide sequence ID" value="NZ_JAAVXB010000003.1"/>
</dbReference>
<feature type="transmembrane region" description="Helical" evidence="10">
    <location>
        <begin position="7"/>
        <end position="27"/>
    </location>
</feature>
<protein>
    <recommendedName>
        <fullName evidence="3">histidine kinase</fullName>
        <ecNumber evidence="3">2.7.13.3</ecNumber>
    </recommendedName>
</protein>
<dbReference type="Pfam" id="PF07730">
    <property type="entry name" value="HisKA_3"/>
    <property type="match status" value="1"/>
</dbReference>
<dbReference type="SUPFAM" id="SSF55874">
    <property type="entry name" value="ATPase domain of HSP90 chaperone/DNA topoisomerase II/histidine kinase"/>
    <property type="match status" value="1"/>
</dbReference>
<dbReference type="InterPro" id="IPR005467">
    <property type="entry name" value="His_kinase_dom"/>
</dbReference>
<dbReference type="GO" id="GO:0046983">
    <property type="term" value="F:protein dimerization activity"/>
    <property type="evidence" value="ECO:0007669"/>
    <property type="project" value="InterPro"/>
</dbReference>
<evidence type="ECO:0000313" key="14">
    <source>
        <dbReference type="Proteomes" id="UP000653472"/>
    </source>
</evidence>
<dbReference type="GO" id="GO:0005524">
    <property type="term" value="F:ATP binding"/>
    <property type="evidence" value="ECO:0007669"/>
    <property type="project" value="UniProtKB-KW"/>
</dbReference>
<name>A0A969W8E8_9GAMM</name>
<dbReference type="InterPro" id="IPR050482">
    <property type="entry name" value="Sensor_HK_TwoCompSys"/>
</dbReference>
<dbReference type="Gene3D" id="6.10.340.10">
    <property type="match status" value="1"/>
</dbReference>
<evidence type="ECO:0000256" key="5">
    <source>
        <dbReference type="ARBA" id="ARBA00022679"/>
    </source>
</evidence>
<dbReference type="GO" id="GO:0016020">
    <property type="term" value="C:membrane"/>
    <property type="evidence" value="ECO:0007669"/>
    <property type="project" value="UniProtKB-SubCell"/>
</dbReference>
<comment type="subcellular location">
    <subcellularLocation>
        <location evidence="2">Membrane</location>
    </subcellularLocation>
</comment>
<gene>
    <name evidence="13" type="ORF">G7Y82_06180</name>
</gene>
<accession>A0A969W8E8</accession>
<evidence type="ECO:0000313" key="13">
    <source>
        <dbReference type="EMBL" id="NKF21898.1"/>
    </source>
</evidence>
<reference evidence="13" key="1">
    <citation type="submission" date="2020-03" db="EMBL/GenBank/DDBJ databases">
        <title>Solimonas marina sp. nov., isolated from deep seawater of the Pacific Ocean.</title>
        <authorList>
            <person name="Liu X."/>
            <person name="Lai Q."/>
            <person name="Sun F."/>
            <person name="Gai Y."/>
            <person name="Li G."/>
            <person name="Shao Z."/>
        </authorList>
    </citation>
    <scope>NUCLEOTIDE SEQUENCE</scope>
    <source>
        <strain evidence="13">C16B3</strain>
    </source>
</reference>
<dbReference type="PANTHER" id="PTHR24421">
    <property type="entry name" value="NITRATE/NITRITE SENSOR PROTEIN NARX-RELATED"/>
    <property type="match status" value="1"/>
</dbReference>
<evidence type="ECO:0000256" key="8">
    <source>
        <dbReference type="ARBA" id="ARBA00022840"/>
    </source>
</evidence>
<feature type="domain" description="Histidine kinase" evidence="11">
    <location>
        <begin position="253"/>
        <end position="446"/>
    </location>
</feature>
<evidence type="ECO:0000259" key="11">
    <source>
        <dbReference type="PROSITE" id="PS50109"/>
    </source>
</evidence>
<evidence type="ECO:0000256" key="4">
    <source>
        <dbReference type="ARBA" id="ARBA00022553"/>
    </source>
</evidence>
<keyword evidence="6" id="KW-0547">Nucleotide-binding</keyword>
<dbReference type="Pfam" id="PF02518">
    <property type="entry name" value="HATPase_c"/>
    <property type="match status" value="1"/>
</dbReference>
<keyword evidence="10" id="KW-1133">Transmembrane helix</keyword>
<dbReference type="PROSITE" id="PS50885">
    <property type="entry name" value="HAMP"/>
    <property type="match status" value="1"/>
</dbReference>
<keyword evidence="10" id="KW-0812">Transmembrane</keyword>
<dbReference type="Gene3D" id="3.30.565.10">
    <property type="entry name" value="Histidine kinase-like ATPase, C-terminal domain"/>
    <property type="match status" value="1"/>
</dbReference>
<dbReference type="Pfam" id="PF00672">
    <property type="entry name" value="HAMP"/>
    <property type="match status" value="1"/>
</dbReference>
<dbReference type="GO" id="GO:0000155">
    <property type="term" value="F:phosphorelay sensor kinase activity"/>
    <property type="evidence" value="ECO:0007669"/>
    <property type="project" value="InterPro"/>
</dbReference>
<dbReference type="EC" id="2.7.13.3" evidence="3"/>
<feature type="transmembrane region" description="Helical" evidence="10">
    <location>
        <begin position="152"/>
        <end position="171"/>
    </location>
</feature>
<evidence type="ECO:0000259" key="12">
    <source>
        <dbReference type="PROSITE" id="PS50885"/>
    </source>
</evidence>
<evidence type="ECO:0000256" key="9">
    <source>
        <dbReference type="ARBA" id="ARBA00023012"/>
    </source>
</evidence>
<feature type="domain" description="HAMP" evidence="12">
    <location>
        <begin position="172"/>
        <end position="224"/>
    </location>
</feature>
<proteinExistence type="predicted"/>
<dbReference type="SMART" id="SM00387">
    <property type="entry name" value="HATPase_c"/>
    <property type="match status" value="1"/>
</dbReference>
<dbReference type="CDD" id="cd06225">
    <property type="entry name" value="HAMP"/>
    <property type="match status" value="1"/>
</dbReference>
<dbReference type="Proteomes" id="UP000653472">
    <property type="component" value="Unassembled WGS sequence"/>
</dbReference>
<dbReference type="Gene3D" id="1.20.5.1930">
    <property type="match status" value="1"/>
</dbReference>
<dbReference type="SMART" id="SM00304">
    <property type="entry name" value="HAMP"/>
    <property type="match status" value="1"/>
</dbReference>
<dbReference type="CDD" id="cd16917">
    <property type="entry name" value="HATPase_UhpB-NarQ-NarX-like"/>
    <property type="match status" value="1"/>
</dbReference>
<comment type="caution">
    <text evidence="13">The sequence shown here is derived from an EMBL/GenBank/DDBJ whole genome shotgun (WGS) entry which is preliminary data.</text>
</comment>
<keyword evidence="4" id="KW-0597">Phosphoprotein</keyword>
<evidence type="ECO:0000256" key="10">
    <source>
        <dbReference type="SAM" id="Phobius"/>
    </source>
</evidence>
<sequence length="450" mass="49690">MSLRARIHLLVTGLTLLFIVASAYLLIEQTRDQIREEISASNRVTAQMMAAVLFSSRLFSYGLQQQATVQDFLQGLGRVRANEIRLIDPHGKRVYVSPPSTYKAGRSAPAWFTRLVGPTLSTARLRADSFVVEIVPDASRSVLDAWDNLSKFAWLAIGFFVLVNVLLYTVVSRSLRPVQSVVRGLVQAGSGDLSVRLPHYALPELQIIGDGFNRMLTDLQRSVAAERELAENRQFTQLIQSHLEEERRVLARELHDELGQHLTAIQTLAQATATRAAGRDPQTEEANCAIVGSAAQIYDAVHRIIRRLRPMALEQMGLADTLDEAVSEWRALYPGLRITLRAPADVPRLGDEIEIALFRIAQEAVTNAARHARATQVGLILDVQPGTVTLQVCDDGVGIADERLRDSGRNGLLGMRERVQGLGGNLHVERVADGGTCIHADIPRTPDRRD</sequence>
<dbReference type="PROSITE" id="PS50109">
    <property type="entry name" value="HIS_KIN"/>
    <property type="match status" value="1"/>
</dbReference>
<keyword evidence="8" id="KW-0067">ATP-binding</keyword>
<comment type="catalytic activity">
    <reaction evidence="1">
        <text>ATP + protein L-histidine = ADP + protein N-phospho-L-histidine.</text>
        <dbReference type="EC" id="2.7.13.3"/>
    </reaction>
</comment>
<evidence type="ECO:0000256" key="6">
    <source>
        <dbReference type="ARBA" id="ARBA00022741"/>
    </source>
</evidence>
<evidence type="ECO:0000256" key="2">
    <source>
        <dbReference type="ARBA" id="ARBA00004370"/>
    </source>
</evidence>
<dbReference type="InterPro" id="IPR003660">
    <property type="entry name" value="HAMP_dom"/>
</dbReference>
<organism evidence="13 14">
    <name type="scientific">Solimonas marina</name>
    <dbReference type="NCBI Taxonomy" id="2714601"/>
    <lineage>
        <taxon>Bacteria</taxon>
        <taxon>Pseudomonadati</taxon>
        <taxon>Pseudomonadota</taxon>
        <taxon>Gammaproteobacteria</taxon>
        <taxon>Nevskiales</taxon>
        <taxon>Nevskiaceae</taxon>
        <taxon>Solimonas</taxon>
    </lineage>
</organism>
<keyword evidence="14" id="KW-1185">Reference proteome</keyword>
<dbReference type="InterPro" id="IPR011712">
    <property type="entry name" value="Sig_transdc_His_kin_sub3_dim/P"/>
</dbReference>
<dbReference type="InterPro" id="IPR036890">
    <property type="entry name" value="HATPase_C_sf"/>
</dbReference>
<dbReference type="AlphaFoldDB" id="A0A969W8E8"/>
<dbReference type="EMBL" id="JAAVXB010000003">
    <property type="protein sequence ID" value="NKF21898.1"/>
    <property type="molecule type" value="Genomic_DNA"/>
</dbReference>
<evidence type="ECO:0000256" key="7">
    <source>
        <dbReference type="ARBA" id="ARBA00022777"/>
    </source>
</evidence>
<keyword evidence="9" id="KW-0902">Two-component regulatory system</keyword>
<dbReference type="InterPro" id="IPR003594">
    <property type="entry name" value="HATPase_dom"/>
</dbReference>
<keyword evidence="10" id="KW-0472">Membrane</keyword>
<keyword evidence="5" id="KW-0808">Transferase</keyword>